<dbReference type="OMA" id="WRKGGYQ"/>
<keyword evidence="3" id="KW-1185">Reference proteome</keyword>
<dbReference type="OrthoDB" id="201504at2759"/>
<dbReference type="EMBL" id="KI912113">
    <property type="protein sequence ID" value="ETS79811.1"/>
    <property type="molecule type" value="Genomic_DNA"/>
</dbReference>
<protein>
    <recommendedName>
        <fullName evidence="4">Steroid 5-alpha reductase C-terminal domain-containing protein</fullName>
    </recommendedName>
</protein>
<accession>W3X3T2</accession>
<reference evidence="3" key="1">
    <citation type="journal article" date="2015" name="BMC Genomics">
        <title>Genomic and transcriptomic analysis of the endophytic fungus Pestalotiopsis fici reveals its lifestyle and high potential for synthesis of natural products.</title>
        <authorList>
            <person name="Wang X."/>
            <person name="Zhang X."/>
            <person name="Liu L."/>
            <person name="Xiang M."/>
            <person name="Wang W."/>
            <person name="Sun X."/>
            <person name="Che Y."/>
            <person name="Guo L."/>
            <person name="Liu G."/>
            <person name="Guo L."/>
            <person name="Wang C."/>
            <person name="Yin W.B."/>
            <person name="Stadler M."/>
            <person name="Zhang X."/>
            <person name="Liu X."/>
        </authorList>
    </citation>
    <scope>NUCLEOTIDE SEQUENCE [LARGE SCALE GENOMIC DNA]</scope>
    <source>
        <strain evidence="3">W106-1 / CGMCC3.15140</strain>
    </source>
</reference>
<dbReference type="PANTHER" id="PTHR32251:SF23">
    <property type="entry name" value="3-OXO-5-ALPHA-STEROID 4-DEHYDROGENASE (DUF1295)"/>
    <property type="match status" value="1"/>
</dbReference>
<organism evidence="2 3">
    <name type="scientific">Pestalotiopsis fici (strain W106-1 / CGMCC3.15140)</name>
    <dbReference type="NCBI Taxonomy" id="1229662"/>
    <lineage>
        <taxon>Eukaryota</taxon>
        <taxon>Fungi</taxon>
        <taxon>Dikarya</taxon>
        <taxon>Ascomycota</taxon>
        <taxon>Pezizomycotina</taxon>
        <taxon>Sordariomycetes</taxon>
        <taxon>Xylariomycetidae</taxon>
        <taxon>Amphisphaeriales</taxon>
        <taxon>Sporocadaceae</taxon>
        <taxon>Pestalotiopsis</taxon>
    </lineage>
</organism>
<dbReference type="AlphaFoldDB" id="W3X3T2"/>
<dbReference type="GeneID" id="19272353"/>
<sequence>MALPHFLRLEDCAEWSKTVEPFLPQLYELPQRLMAHITSPHDLLELYKQTNPLVSGFAFSLFAGVVFLVVSEANRNYSQVDRMWSLLPTIYNVHYKIWAELNNISSQRLNLVLLWSAVWSARLTFNYWRRGGYQVGSEDYRWELVKKHIGSVPFFILNVTFISFIQSVLLFLLAAPTYAILLASQHEQEISGVDLMFTAVQLGLVLTEWFSDQQQWDYQNSKRQYQATAKVPRDSPYTREDLDQGFNTSGLWAYCRHPNFTAEQTIWLVLYHWSCYSTKVLYSWTGVGAMGLLMLFQGSTWLTELITAGKYPDYKHYQRQVGMTIPSLTPYKRPAPKVIRTSELEKRQAQKEKAGKQK</sequence>
<keyword evidence="1" id="KW-1133">Transmembrane helix</keyword>
<dbReference type="eggNOG" id="KOG4650">
    <property type="taxonomic scope" value="Eukaryota"/>
</dbReference>
<feature type="transmembrane region" description="Helical" evidence="1">
    <location>
        <begin position="53"/>
        <end position="73"/>
    </location>
</feature>
<dbReference type="InParanoid" id="W3X3T2"/>
<dbReference type="Proteomes" id="UP000030651">
    <property type="component" value="Unassembled WGS sequence"/>
</dbReference>
<dbReference type="Pfam" id="PF06966">
    <property type="entry name" value="DUF1295"/>
    <property type="match status" value="1"/>
</dbReference>
<dbReference type="Gene3D" id="1.20.120.1630">
    <property type="match status" value="1"/>
</dbReference>
<dbReference type="PANTHER" id="PTHR32251">
    <property type="entry name" value="3-OXO-5-ALPHA-STEROID 4-DEHYDROGENASE"/>
    <property type="match status" value="1"/>
</dbReference>
<feature type="transmembrane region" description="Helical" evidence="1">
    <location>
        <begin position="281"/>
        <end position="302"/>
    </location>
</feature>
<evidence type="ECO:0008006" key="4">
    <source>
        <dbReference type="Google" id="ProtNLM"/>
    </source>
</evidence>
<evidence type="ECO:0000256" key="1">
    <source>
        <dbReference type="SAM" id="Phobius"/>
    </source>
</evidence>
<dbReference type="KEGG" id="pfy:PFICI_07340"/>
<keyword evidence="1" id="KW-0472">Membrane</keyword>
<evidence type="ECO:0000313" key="3">
    <source>
        <dbReference type="Proteomes" id="UP000030651"/>
    </source>
</evidence>
<proteinExistence type="predicted"/>
<dbReference type="RefSeq" id="XP_007834112.1">
    <property type="nucleotide sequence ID" value="XM_007835921.1"/>
</dbReference>
<keyword evidence="1" id="KW-0812">Transmembrane</keyword>
<gene>
    <name evidence="2" type="ORF">PFICI_07340</name>
</gene>
<feature type="transmembrane region" description="Helical" evidence="1">
    <location>
        <begin position="148"/>
        <end position="181"/>
    </location>
</feature>
<dbReference type="GO" id="GO:0016020">
    <property type="term" value="C:membrane"/>
    <property type="evidence" value="ECO:0007669"/>
    <property type="project" value="TreeGrafter"/>
</dbReference>
<name>W3X3T2_PESFW</name>
<evidence type="ECO:0000313" key="2">
    <source>
        <dbReference type="EMBL" id="ETS79811.1"/>
    </source>
</evidence>
<dbReference type="InterPro" id="IPR010721">
    <property type="entry name" value="UstE-like"/>
</dbReference>
<dbReference type="HOGENOM" id="CLU_043418_0_1_1"/>